<dbReference type="InterPro" id="IPR050259">
    <property type="entry name" value="SDR"/>
</dbReference>
<evidence type="ECO:0000256" key="1">
    <source>
        <dbReference type="ARBA" id="ARBA00006484"/>
    </source>
</evidence>
<dbReference type="Gene3D" id="3.40.50.720">
    <property type="entry name" value="NAD(P)-binding Rossmann-like Domain"/>
    <property type="match status" value="2"/>
</dbReference>
<evidence type="ECO:0000313" key="2">
    <source>
        <dbReference type="EMBL" id="GAA3817274.1"/>
    </source>
</evidence>
<dbReference type="Pfam" id="PF00106">
    <property type="entry name" value="adh_short"/>
    <property type="match status" value="1"/>
</dbReference>
<protein>
    <submittedName>
        <fullName evidence="2">3-oxoacyl-ACP reductase FabG</fullName>
    </submittedName>
</protein>
<comment type="caution">
    <text evidence="2">The sequence shown here is derived from an EMBL/GenBank/DDBJ whole genome shotgun (WGS) entry which is preliminary data.</text>
</comment>
<dbReference type="InterPro" id="IPR036291">
    <property type="entry name" value="NAD(P)-bd_dom_sf"/>
</dbReference>
<sequence length="181" mass="18362">MTGGSRGVGAGIVARLVADGAKVAFTYANSRDRAEAVAAATGGAAHPIRADNRREQDIEAAVAATTDRFGGLDILVNNAAVGSFGPTTDPKMDEIDAMLTIDVRSVIVAIREALAHLGEGRRIINIGSPADGPLAPAMLGVMATDQYGTAAEVAAFVSYLTGPEAAYITGSSLNIDGGFTA</sequence>
<dbReference type="PANTHER" id="PTHR42879:SF2">
    <property type="entry name" value="3-OXOACYL-[ACYL-CARRIER-PROTEIN] REDUCTASE FABG"/>
    <property type="match status" value="1"/>
</dbReference>
<comment type="similarity">
    <text evidence="1">Belongs to the short-chain dehydrogenases/reductases (SDR) family.</text>
</comment>
<keyword evidence="3" id="KW-1185">Reference proteome</keyword>
<organism evidence="2 3">
    <name type="scientific">Amycolatopsis tucumanensis</name>
    <dbReference type="NCBI Taxonomy" id="401106"/>
    <lineage>
        <taxon>Bacteria</taxon>
        <taxon>Bacillati</taxon>
        <taxon>Actinomycetota</taxon>
        <taxon>Actinomycetes</taxon>
        <taxon>Pseudonocardiales</taxon>
        <taxon>Pseudonocardiaceae</taxon>
        <taxon>Amycolatopsis</taxon>
    </lineage>
</organism>
<gene>
    <name evidence="2" type="ORF">GCM10022380_39580</name>
</gene>
<name>A0ABP7IFN2_9PSEU</name>
<dbReference type="EMBL" id="BAABCM010000005">
    <property type="protein sequence ID" value="GAA3817274.1"/>
    <property type="molecule type" value="Genomic_DNA"/>
</dbReference>
<reference evidence="3" key="1">
    <citation type="journal article" date="2019" name="Int. J. Syst. Evol. Microbiol.">
        <title>The Global Catalogue of Microorganisms (GCM) 10K type strain sequencing project: providing services to taxonomists for standard genome sequencing and annotation.</title>
        <authorList>
            <consortium name="The Broad Institute Genomics Platform"/>
            <consortium name="The Broad Institute Genome Sequencing Center for Infectious Disease"/>
            <person name="Wu L."/>
            <person name="Ma J."/>
        </authorList>
    </citation>
    <scope>NUCLEOTIDE SEQUENCE [LARGE SCALE GENOMIC DNA]</scope>
    <source>
        <strain evidence="3">JCM 17017</strain>
    </source>
</reference>
<dbReference type="CDD" id="cd05233">
    <property type="entry name" value="SDR_c"/>
    <property type="match status" value="1"/>
</dbReference>
<proteinExistence type="inferred from homology"/>
<accession>A0ABP7IFN2</accession>
<dbReference type="PANTHER" id="PTHR42879">
    <property type="entry name" value="3-OXOACYL-(ACYL-CARRIER-PROTEIN) REDUCTASE"/>
    <property type="match status" value="1"/>
</dbReference>
<dbReference type="InterPro" id="IPR002347">
    <property type="entry name" value="SDR_fam"/>
</dbReference>
<dbReference type="Proteomes" id="UP001501624">
    <property type="component" value="Unassembled WGS sequence"/>
</dbReference>
<dbReference type="SUPFAM" id="SSF51735">
    <property type="entry name" value="NAD(P)-binding Rossmann-fold domains"/>
    <property type="match status" value="1"/>
</dbReference>
<evidence type="ECO:0000313" key="3">
    <source>
        <dbReference type="Proteomes" id="UP001501624"/>
    </source>
</evidence>